<dbReference type="Pfam" id="PF20293">
    <property type="entry name" value="MC6"/>
    <property type="match status" value="1"/>
</dbReference>
<proteinExistence type="predicted"/>
<reference evidence="3" key="1">
    <citation type="submission" date="2019-02" db="EMBL/GenBank/DDBJ databases">
        <authorList>
            <person name="Gruber-Vodicka R. H."/>
            <person name="Seah K. B. B."/>
        </authorList>
    </citation>
    <scope>NUCLEOTIDE SEQUENCE</scope>
    <source>
        <strain evidence="2">BECK_BZ197</strain>
        <strain evidence="4">BECK_BZ198</strain>
        <strain evidence="3">BECK_BZ199</strain>
    </source>
</reference>
<feature type="transmembrane region" description="Helical" evidence="1">
    <location>
        <begin position="47"/>
        <end position="70"/>
    </location>
</feature>
<evidence type="ECO:0000256" key="1">
    <source>
        <dbReference type="SAM" id="Phobius"/>
    </source>
</evidence>
<accession>A0A450XVU2</accession>
<evidence type="ECO:0000313" key="2">
    <source>
        <dbReference type="EMBL" id="VFK28933.1"/>
    </source>
</evidence>
<keyword evidence="1" id="KW-0472">Membrane</keyword>
<name>A0A450XVU2_9GAMM</name>
<organism evidence="3">
    <name type="scientific">Candidatus Kentrum sp. MB</name>
    <dbReference type="NCBI Taxonomy" id="2138164"/>
    <lineage>
        <taxon>Bacteria</taxon>
        <taxon>Pseudomonadati</taxon>
        <taxon>Pseudomonadota</taxon>
        <taxon>Gammaproteobacteria</taxon>
        <taxon>Candidatus Kentrum</taxon>
    </lineage>
</organism>
<protein>
    <submittedName>
        <fullName evidence="3">Uncharacterized protein</fullName>
    </submittedName>
</protein>
<gene>
    <name evidence="2" type="ORF">BECKMB1821G_GA0114241_10438</name>
    <name evidence="4" type="ORF">BECKMB1821H_GA0114242_10448</name>
    <name evidence="3" type="ORF">BECKMB1821I_GA0114274_10458</name>
</gene>
<dbReference type="EMBL" id="CAADGH010000044">
    <property type="protein sequence ID" value="VFK76151.1"/>
    <property type="molecule type" value="Genomic_DNA"/>
</dbReference>
<keyword evidence="1" id="KW-1133">Transmembrane helix</keyword>
<dbReference type="InterPro" id="IPR046897">
    <property type="entry name" value="ABC-3C_MC6"/>
</dbReference>
<keyword evidence="1" id="KW-0812">Transmembrane</keyword>
<dbReference type="EMBL" id="CAADFO010000043">
    <property type="protein sequence ID" value="VFK28933.1"/>
    <property type="molecule type" value="Genomic_DNA"/>
</dbReference>
<evidence type="ECO:0000313" key="4">
    <source>
        <dbReference type="EMBL" id="VFK76151.1"/>
    </source>
</evidence>
<dbReference type="AlphaFoldDB" id="A0A450XVU2"/>
<sequence length="82" mass="9431">MILPSKHLSQDRALLTIGARILQSLDHPKTVSAVWEEFTTQTREESYTIPLICYDYFVLALDLLFLMGAIELRNGLLHRKNT</sequence>
<evidence type="ECO:0000313" key="3">
    <source>
        <dbReference type="EMBL" id="VFK33409.1"/>
    </source>
</evidence>
<dbReference type="EMBL" id="CAADFQ010000045">
    <property type="protein sequence ID" value="VFK33409.1"/>
    <property type="molecule type" value="Genomic_DNA"/>
</dbReference>